<feature type="region of interest" description="Disordered" evidence="1">
    <location>
        <begin position="1"/>
        <end position="75"/>
    </location>
</feature>
<comment type="caution">
    <text evidence="2">The sequence shown here is derived from an EMBL/GenBank/DDBJ whole genome shotgun (WGS) entry which is preliminary data.</text>
</comment>
<evidence type="ECO:0000256" key="1">
    <source>
        <dbReference type="SAM" id="MobiDB-lite"/>
    </source>
</evidence>
<dbReference type="GeneID" id="25316771"/>
<proteinExistence type="predicted"/>
<reference evidence="2 3" key="1">
    <citation type="submission" date="2015-04" db="EMBL/GenBank/DDBJ databases">
        <authorList>
            <person name="Heijne W.H."/>
            <person name="Fedorova N.D."/>
            <person name="Nierman W.C."/>
            <person name="Vollebregt A.W."/>
            <person name="Zhao Z."/>
            <person name="Wu L."/>
            <person name="Kumar M."/>
            <person name="Stam H."/>
            <person name="van den Berg M.A."/>
            <person name="Pel H.J."/>
        </authorList>
    </citation>
    <scope>NUCLEOTIDE SEQUENCE [LARGE SCALE GENOMIC DNA]</scope>
    <source>
        <strain evidence="2 3">CBS 393.64</strain>
    </source>
</reference>
<evidence type="ECO:0000313" key="3">
    <source>
        <dbReference type="Proteomes" id="UP000053958"/>
    </source>
</evidence>
<dbReference type="OrthoDB" id="4504900at2759"/>
<feature type="compositionally biased region" description="Gly residues" evidence="1">
    <location>
        <begin position="35"/>
        <end position="53"/>
    </location>
</feature>
<dbReference type="AlphaFoldDB" id="A0A0F4YTD4"/>
<dbReference type="RefSeq" id="XP_013328164.1">
    <property type="nucleotide sequence ID" value="XM_013472710.1"/>
</dbReference>
<accession>A0A0F4YTD4</accession>
<sequence>MSNPTSPTTGEDVGNHPTTSTAGGASAVPTPANNAGGGSGWGDKGFHKGGGTGSPNPSQGLGHAPMPNPAASFGNFLGLQEQKHAAEYHSAHQFERAAGYEKATTESGEETCASEDHSFMYHTPGCPQNLPGANFIKDAWERATKYGRGA</sequence>
<name>A0A0F4YTD4_RASE3</name>
<dbReference type="Proteomes" id="UP000053958">
    <property type="component" value="Unassembled WGS sequence"/>
</dbReference>
<organism evidence="2 3">
    <name type="scientific">Rasamsonia emersonii (strain ATCC 16479 / CBS 393.64 / IMI 116815)</name>
    <dbReference type="NCBI Taxonomy" id="1408163"/>
    <lineage>
        <taxon>Eukaryota</taxon>
        <taxon>Fungi</taxon>
        <taxon>Dikarya</taxon>
        <taxon>Ascomycota</taxon>
        <taxon>Pezizomycotina</taxon>
        <taxon>Eurotiomycetes</taxon>
        <taxon>Eurotiomycetidae</taxon>
        <taxon>Eurotiales</taxon>
        <taxon>Trichocomaceae</taxon>
        <taxon>Rasamsonia</taxon>
    </lineage>
</organism>
<dbReference type="STRING" id="1408163.A0A0F4YTD4"/>
<protein>
    <submittedName>
        <fullName evidence="2">Uncharacterized protein</fullName>
    </submittedName>
</protein>
<evidence type="ECO:0000313" key="2">
    <source>
        <dbReference type="EMBL" id="KKA21552.1"/>
    </source>
</evidence>
<keyword evidence="3" id="KW-1185">Reference proteome</keyword>
<gene>
    <name evidence="2" type="ORF">T310_4423</name>
</gene>
<dbReference type="EMBL" id="LASV01000180">
    <property type="protein sequence ID" value="KKA21552.1"/>
    <property type="molecule type" value="Genomic_DNA"/>
</dbReference>